<dbReference type="Pfam" id="PF02826">
    <property type="entry name" value="2-Hacid_dh_C"/>
    <property type="match status" value="1"/>
</dbReference>
<dbReference type="PANTHER" id="PTHR43761:SF1">
    <property type="entry name" value="D-ISOMER SPECIFIC 2-HYDROXYACID DEHYDROGENASE CATALYTIC DOMAIN-CONTAINING PROTEIN-RELATED"/>
    <property type="match status" value="1"/>
</dbReference>
<evidence type="ECO:0000256" key="1">
    <source>
        <dbReference type="ARBA" id="ARBA00005854"/>
    </source>
</evidence>
<organism evidence="7 8">
    <name type="scientific">Desulfonema magnum</name>
    <dbReference type="NCBI Taxonomy" id="45655"/>
    <lineage>
        <taxon>Bacteria</taxon>
        <taxon>Pseudomonadati</taxon>
        <taxon>Thermodesulfobacteriota</taxon>
        <taxon>Desulfobacteria</taxon>
        <taxon>Desulfobacterales</taxon>
        <taxon>Desulfococcaceae</taxon>
        <taxon>Desulfonema</taxon>
    </lineage>
</organism>
<dbReference type="PROSITE" id="PS00065">
    <property type="entry name" value="D_2_HYDROXYACID_DH_1"/>
    <property type="match status" value="1"/>
</dbReference>
<dbReference type="Pfam" id="PF00389">
    <property type="entry name" value="2-Hacid_dh"/>
    <property type="match status" value="1"/>
</dbReference>
<accession>A0A975BM53</accession>
<evidence type="ECO:0000256" key="3">
    <source>
        <dbReference type="ARBA" id="ARBA00023027"/>
    </source>
</evidence>
<dbReference type="KEGG" id="dmm:dnm_040360"/>
<evidence type="ECO:0000256" key="2">
    <source>
        <dbReference type="ARBA" id="ARBA00023002"/>
    </source>
</evidence>
<dbReference type="GO" id="GO:0016616">
    <property type="term" value="F:oxidoreductase activity, acting on the CH-OH group of donors, NAD or NADP as acceptor"/>
    <property type="evidence" value="ECO:0007669"/>
    <property type="project" value="InterPro"/>
</dbReference>
<dbReference type="InterPro" id="IPR043322">
    <property type="entry name" value="CtBP"/>
</dbReference>
<dbReference type="InterPro" id="IPR006140">
    <property type="entry name" value="D-isomer_DH_NAD-bd"/>
</dbReference>
<keyword evidence="3" id="KW-0520">NAD</keyword>
<gene>
    <name evidence="7" type="ORF">dnm_040360</name>
</gene>
<dbReference type="SUPFAM" id="SSF52283">
    <property type="entry name" value="Formate/glycerate dehydrogenase catalytic domain-like"/>
    <property type="match status" value="1"/>
</dbReference>
<dbReference type="SUPFAM" id="SSF51735">
    <property type="entry name" value="NAD(P)-binding Rossmann-fold domains"/>
    <property type="match status" value="1"/>
</dbReference>
<dbReference type="InterPro" id="IPR006139">
    <property type="entry name" value="D-isomer_2_OHA_DH_cat_dom"/>
</dbReference>
<dbReference type="GO" id="GO:0051287">
    <property type="term" value="F:NAD binding"/>
    <property type="evidence" value="ECO:0007669"/>
    <property type="project" value="InterPro"/>
</dbReference>
<keyword evidence="8" id="KW-1185">Reference proteome</keyword>
<feature type="domain" description="D-isomer specific 2-hydroxyacid dehydrogenase NAD-binding" evidence="6">
    <location>
        <begin position="110"/>
        <end position="295"/>
    </location>
</feature>
<feature type="domain" description="D-isomer specific 2-hydroxyacid dehydrogenase catalytic" evidence="5">
    <location>
        <begin position="31"/>
        <end position="328"/>
    </location>
</feature>
<dbReference type="InterPro" id="IPR050418">
    <property type="entry name" value="D-iso_2-hydroxyacid_DH_PdxB"/>
</dbReference>
<keyword evidence="2 4" id="KW-0560">Oxidoreductase</keyword>
<dbReference type="EMBL" id="CP061800">
    <property type="protein sequence ID" value="QTA87996.1"/>
    <property type="molecule type" value="Genomic_DNA"/>
</dbReference>
<dbReference type="FunFam" id="3.40.50.720:FF:000203">
    <property type="entry name" value="D-3-phosphoglycerate dehydrogenase (SerA)"/>
    <property type="match status" value="1"/>
</dbReference>
<dbReference type="InterPro" id="IPR029752">
    <property type="entry name" value="D-isomer_DH_CS1"/>
</dbReference>
<evidence type="ECO:0000259" key="5">
    <source>
        <dbReference type="Pfam" id="PF00389"/>
    </source>
</evidence>
<dbReference type="Gene3D" id="3.40.50.720">
    <property type="entry name" value="NAD(P)-binding Rossmann-like Domain"/>
    <property type="match status" value="2"/>
</dbReference>
<proteinExistence type="inferred from homology"/>
<dbReference type="CDD" id="cd05299">
    <property type="entry name" value="CtBP_dh"/>
    <property type="match status" value="1"/>
</dbReference>
<dbReference type="GO" id="GO:0003714">
    <property type="term" value="F:transcription corepressor activity"/>
    <property type="evidence" value="ECO:0007669"/>
    <property type="project" value="InterPro"/>
</dbReference>
<evidence type="ECO:0000313" key="8">
    <source>
        <dbReference type="Proteomes" id="UP000663722"/>
    </source>
</evidence>
<sequence length="346" mass="37775">MGFKVVNTIHLPGVDFGENLLAPLDAELVNVFGRTEDEIISNAADADAVICSGPVQPWTARVLRSLSKCRIIASLGVGYDRIDLDVATECNIAVTNVPDYCIDEVSGMAIALILALGRKLFTIDKAVRENQINFIPPSRKNLSDIVHPVFRMRDQTVGIIGFGKIGTAVALKARGLGMRVIAYDPHVFGSVIRSHGAEPADFDTLLRESDFISINAALNEETRNMIGDEELRQMKSACYLVNTARGEIVDQPALIRALQEGVIAGAGLDVTTDDPMTEDNPLLGMSNVILTGHSGWYSVSSDSDTEFWHKAMAQAVLALKGEWPLYAVNPEAQKKWLEKWGKKPEK</sequence>
<dbReference type="InterPro" id="IPR036291">
    <property type="entry name" value="NAD(P)-bd_dom_sf"/>
</dbReference>
<evidence type="ECO:0000259" key="6">
    <source>
        <dbReference type="Pfam" id="PF02826"/>
    </source>
</evidence>
<evidence type="ECO:0000256" key="4">
    <source>
        <dbReference type="RuleBase" id="RU003719"/>
    </source>
</evidence>
<dbReference type="PANTHER" id="PTHR43761">
    <property type="entry name" value="D-ISOMER SPECIFIC 2-HYDROXYACID DEHYDROGENASE FAMILY PROTEIN (AFU_ORTHOLOGUE AFUA_1G13630)"/>
    <property type="match status" value="1"/>
</dbReference>
<dbReference type="Proteomes" id="UP000663722">
    <property type="component" value="Chromosome"/>
</dbReference>
<name>A0A975BM53_9BACT</name>
<dbReference type="AlphaFoldDB" id="A0A975BM53"/>
<dbReference type="RefSeq" id="WP_207682963.1">
    <property type="nucleotide sequence ID" value="NZ_CP061800.1"/>
</dbReference>
<reference evidence="7" key="1">
    <citation type="journal article" date="2021" name="Microb. Physiol.">
        <title>Proteogenomic Insights into the Physiology of Marine, Sulfate-Reducing, Filamentous Desulfonema limicola and Desulfonema magnum.</title>
        <authorList>
            <person name="Schnaars V."/>
            <person name="Wohlbrand L."/>
            <person name="Scheve S."/>
            <person name="Hinrichs C."/>
            <person name="Reinhardt R."/>
            <person name="Rabus R."/>
        </authorList>
    </citation>
    <scope>NUCLEOTIDE SEQUENCE</scope>
    <source>
        <strain evidence="7">4be13</strain>
    </source>
</reference>
<evidence type="ECO:0000313" key="7">
    <source>
        <dbReference type="EMBL" id="QTA87996.1"/>
    </source>
</evidence>
<comment type="similarity">
    <text evidence="1 4">Belongs to the D-isomer specific 2-hydroxyacid dehydrogenase family.</text>
</comment>
<protein>
    <submittedName>
        <fullName evidence="7">Phosphoglycerate dehydrogenase family protein</fullName>
    </submittedName>
</protein>